<evidence type="ECO:0000313" key="2">
    <source>
        <dbReference type="Proteomes" id="UP000219453"/>
    </source>
</evidence>
<proteinExistence type="predicted"/>
<gene>
    <name evidence="1" type="ORF">SAMN06269185_1181</name>
</gene>
<dbReference type="Proteomes" id="UP000219453">
    <property type="component" value="Unassembled WGS sequence"/>
</dbReference>
<reference evidence="1 2" key="1">
    <citation type="submission" date="2017-09" db="EMBL/GenBank/DDBJ databases">
        <authorList>
            <person name="Ehlers B."/>
            <person name="Leendertz F.H."/>
        </authorList>
    </citation>
    <scope>NUCLEOTIDE SEQUENCE [LARGE SCALE GENOMIC DNA]</scope>
    <source>
        <strain evidence="1 2">DSM 27208</strain>
    </source>
</reference>
<dbReference type="AlphaFoldDB" id="A0A285NAK5"/>
<sequence length="43" mass="4215">MTDHISDDIAQIDKWTVAFLALSGAATALAGTGGLIAATAGVV</sequence>
<evidence type="ECO:0000313" key="1">
    <source>
        <dbReference type="EMBL" id="SNZ06469.1"/>
    </source>
</evidence>
<name>A0A285NAK5_NATPI</name>
<accession>A0A285NAK5</accession>
<dbReference type="RefSeq" id="WP_259370008.1">
    <property type="nucleotide sequence ID" value="NZ_OBEJ01000001.1"/>
</dbReference>
<dbReference type="EMBL" id="OBEJ01000001">
    <property type="protein sequence ID" value="SNZ06469.1"/>
    <property type="molecule type" value="Genomic_DNA"/>
</dbReference>
<keyword evidence="2" id="KW-1185">Reference proteome</keyword>
<protein>
    <submittedName>
        <fullName evidence="1">Uncharacterized protein</fullName>
    </submittedName>
</protein>
<organism evidence="1 2">
    <name type="scientific">Natronoarchaeum philippinense</name>
    <dbReference type="NCBI Taxonomy" id="558529"/>
    <lineage>
        <taxon>Archaea</taxon>
        <taxon>Methanobacteriati</taxon>
        <taxon>Methanobacteriota</taxon>
        <taxon>Stenosarchaea group</taxon>
        <taxon>Halobacteria</taxon>
        <taxon>Halobacteriales</taxon>
        <taxon>Natronoarchaeaceae</taxon>
    </lineage>
</organism>